<dbReference type="Proteomes" id="UP000002866">
    <property type="component" value="Chromosome 8"/>
</dbReference>
<feature type="region of interest" description="Disordered" evidence="1">
    <location>
        <begin position="310"/>
        <end position="334"/>
    </location>
</feature>
<reference evidence="2 3" key="1">
    <citation type="journal article" date="2011" name="Proc. Natl. Acad. Sci. U.S.A.">
        <title>Evolutionary erosion of yeast sex chromosomes by mating-type switching accidents.</title>
        <authorList>
            <person name="Gordon J.L."/>
            <person name="Armisen D."/>
            <person name="Proux-Wera E."/>
            <person name="Oheigeartaigh S.S."/>
            <person name="Byrne K.P."/>
            <person name="Wolfe K.H."/>
        </authorList>
    </citation>
    <scope>NUCLEOTIDE SEQUENCE [LARGE SCALE GENOMIC DNA]</scope>
    <source>
        <strain evidence="3">ATCC 34711 / CBS 6284 / DSM 70876 / NBRC 10599 / NRRL Y-10934 / UCD 77-7</strain>
    </source>
</reference>
<dbReference type="InParanoid" id="I2H860"/>
<sequence>MARKSITDSVYVQPGDPVSGQALYRAWKKYGLVGKPIASNQDNGDGSGFEDFRSASSTAAQLADFSNDGGGLEYNPESSIKIRPEGRTYSIVWDNMGPGKTERRTRRGGNNGRQNRMNLPPTIQVEKDSHLGVGYDGMLQATNIAHDEGRRREIMMNLWKKEKELARKEEIEKQMKSARGRVNDGTMLNESVYETMPMPMDTTMAMAMPMPAEMTMAADGMSNDLRLGPGKPHWYWKDLVRQMRWEEEEYIRGQKSMDPWGHSRFRRMMGSGGAAENANGAGKGNGDGNANGDTGRLIELMELEIQEMAGLPKREDIVAKQDEEGEGAGRNGGS</sequence>
<accession>I2H860</accession>
<feature type="region of interest" description="Disordered" evidence="1">
    <location>
        <begin position="271"/>
        <end position="295"/>
    </location>
</feature>
<dbReference type="HOGENOM" id="CLU_832033_0_0_1"/>
<gene>
    <name evidence="2" type="primary">TBLA0H02780</name>
    <name evidence="2" type="ORF">TBLA_0H02780</name>
</gene>
<name>I2H860_HENB6</name>
<evidence type="ECO:0000313" key="3">
    <source>
        <dbReference type="Proteomes" id="UP000002866"/>
    </source>
</evidence>
<keyword evidence="3" id="KW-1185">Reference proteome</keyword>
<dbReference type="RefSeq" id="XP_004182081.1">
    <property type="nucleotide sequence ID" value="XM_004182033.1"/>
</dbReference>
<proteinExistence type="predicted"/>
<feature type="region of interest" description="Disordered" evidence="1">
    <location>
        <begin position="92"/>
        <end position="119"/>
    </location>
</feature>
<dbReference type="GeneID" id="14497719"/>
<dbReference type="EMBL" id="HE806323">
    <property type="protein sequence ID" value="CCH62562.1"/>
    <property type="molecule type" value="Genomic_DNA"/>
</dbReference>
<organism evidence="2 3">
    <name type="scientific">Henningerozyma blattae (strain ATCC 34711 / CBS 6284 / DSM 70876 / NBRC 10599 / NRRL Y-10934 / UCD 77-7)</name>
    <name type="common">Yeast</name>
    <name type="synonym">Tetrapisispora blattae</name>
    <dbReference type="NCBI Taxonomy" id="1071380"/>
    <lineage>
        <taxon>Eukaryota</taxon>
        <taxon>Fungi</taxon>
        <taxon>Dikarya</taxon>
        <taxon>Ascomycota</taxon>
        <taxon>Saccharomycotina</taxon>
        <taxon>Saccharomycetes</taxon>
        <taxon>Saccharomycetales</taxon>
        <taxon>Saccharomycetaceae</taxon>
        <taxon>Henningerozyma</taxon>
    </lineage>
</organism>
<evidence type="ECO:0000313" key="2">
    <source>
        <dbReference type="EMBL" id="CCH62562.1"/>
    </source>
</evidence>
<evidence type="ECO:0000256" key="1">
    <source>
        <dbReference type="SAM" id="MobiDB-lite"/>
    </source>
</evidence>
<dbReference type="AlphaFoldDB" id="I2H860"/>
<dbReference type="KEGG" id="tbl:TBLA_0H02780"/>
<protein>
    <submittedName>
        <fullName evidence="2">Uncharacterized protein</fullName>
    </submittedName>
</protein>
<feature type="compositionally biased region" description="Basic and acidic residues" evidence="1">
    <location>
        <begin position="312"/>
        <end position="322"/>
    </location>
</feature>